<accession>A0A5E7Y351</accession>
<feature type="region of interest" description="Disordered" evidence="1">
    <location>
        <begin position="1"/>
        <end position="27"/>
    </location>
</feature>
<feature type="compositionally biased region" description="Basic residues" evidence="1">
    <location>
        <begin position="57"/>
        <end position="68"/>
    </location>
</feature>
<reference evidence="2 3" key="1">
    <citation type="submission" date="2019-09" db="EMBL/GenBank/DDBJ databases">
        <authorList>
            <person name="Dittami M. S."/>
        </authorList>
    </citation>
    <scope>NUCLEOTIDE SEQUENCE [LARGE SCALE GENOMIC DNA]</scope>
    <source>
        <strain evidence="2">SPHINGO391</strain>
    </source>
</reference>
<gene>
    <name evidence="2" type="ORF">SPHINGO391_350153</name>
</gene>
<sequence>MGPASHPDADGHDRRDGVPARQDEGFEDQREFLRLHESVIECGPLHAAAGLASIRPAGRKLRPTTRLRRGADKQIHSGTREQWLSRAALLLNPSKSATPAHRRWPVTGS</sequence>
<dbReference type="EMBL" id="CABVLI010000029">
    <property type="protein sequence ID" value="VVT01026.1"/>
    <property type="molecule type" value="Genomic_DNA"/>
</dbReference>
<feature type="compositionally biased region" description="Basic and acidic residues" evidence="1">
    <location>
        <begin position="69"/>
        <end position="79"/>
    </location>
</feature>
<feature type="compositionally biased region" description="Basic and acidic residues" evidence="1">
    <location>
        <begin position="7"/>
        <end position="27"/>
    </location>
</feature>
<evidence type="ECO:0000313" key="3">
    <source>
        <dbReference type="Proteomes" id="UP000326857"/>
    </source>
</evidence>
<evidence type="ECO:0000313" key="2">
    <source>
        <dbReference type="EMBL" id="VVT01026.1"/>
    </source>
</evidence>
<organism evidence="2 3">
    <name type="scientific">Sphingomonas aurantiaca</name>
    <dbReference type="NCBI Taxonomy" id="185949"/>
    <lineage>
        <taxon>Bacteria</taxon>
        <taxon>Pseudomonadati</taxon>
        <taxon>Pseudomonadota</taxon>
        <taxon>Alphaproteobacteria</taxon>
        <taxon>Sphingomonadales</taxon>
        <taxon>Sphingomonadaceae</taxon>
        <taxon>Sphingomonas</taxon>
    </lineage>
</organism>
<protein>
    <submittedName>
        <fullName evidence="2">Uncharacterized protein</fullName>
    </submittedName>
</protein>
<evidence type="ECO:0000256" key="1">
    <source>
        <dbReference type="SAM" id="MobiDB-lite"/>
    </source>
</evidence>
<dbReference type="AlphaFoldDB" id="A0A5E7Y351"/>
<name>A0A5E7Y351_9SPHN</name>
<proteinExistence type="predicted"/>
<dbReference type="Proteomes" id="UP000326857">
    <property type="component" value="Unassembled WGS sequence"/>
</dbReference>
<feature type="region of interest" description="Disordered" evidence="1">
    <location>
        <begin position="56"/>
        <end position="79"/>
    </location>
</feature>